<dbReference type="Proteomes" id="UP001139485">
    <property type="component" value="Unassembled WGS sequence"/>
</dbReference>
<dbReference type="GO" id="GO:0016787">
    <property type="term" value="F:hydrolase activity"/>
    <property type="evidence" value="ECO:0007669"/>
    <property type="project" value="UniProtKB-KW"/>
</dbReference>
<reference evidence="3" key="1">
    <citation type="submission" date="2022-05" db="EMBL/GenBank/DDBJ databases">
        <authorList>
            <person name="Tuo L."/>
        </authorList>
    </citation>
    <scope>NUCLEOTIDE SEQUENCE</scope>
    <source>
        <strain evidence="3">BSK12Z-4</strain>
    </source>
</reference>
<protein>
    <submittedName>
        <fullName evidence="3">Alpha/beta fold hydrolase</fullName>
    </submittedName>
</protein>
<proteinExistence type="predicted"/>
<dbReference type="PRINTS" id="PR00111">
    <property type="entry name" value="ABHYDROLASE"/>
</dbReference>
<comment type="caution">
    <text evidence="3">The sequence shown here is derived from an EMBL/GenBank/DDBJ whole genome shotgun (WGS) entry which is preliminary data.</text>
</comment>
<organism evidence="3 4">
    <name type="scientific">Nocardioides bruguierae</name>
    <dbReference type="NCBI Taxonomy" id="2945102"/>
    <lineage>
        <taxon>Bacteria</taxon>
        <taxon>Bacillati</taxon>
        <taxon>Actinomycetota</taxon>
        <taxon>Actinomycetes</taxon>
        <taxon>Propionibacteriales</taxon>
        <taxon>Nocardioidaceae</taxon>
        <taxon>Nocardioides</taxon>
    </lineage>
</organism>
<dbReference type="Pfam" id="PF00561">
    <property type="entry name" value="Abhydrolase_1"/>
    <property type="match status" value="1"/>
</dbReference>
<dbReference type="InterPro" id="IPR000073">
    <property type="entry name" value="AB_hydrolase_1"/>
</dbReference>
<evidence type="ECO:0000259" key="2">
    <source>
        <dbReference type="Pfam" id="PF00561"/>
    </source>
</evidence>
<dbReference type="InterPro" id="IPR029058">
    <property type="entry name" value="AB_hydrolase_fold"/>
</dbReference>
<feature type="domain" description="AB hydrolase-1" evidence="2">
    <location>
        <begin position="20"/>
        <end position="251"/>
    </location>
</feature>
<keyword evidence="4" id="KW-1185">Reference proteome</keyword>
<dbReference type="RefSeq" id="WP_250825930.1">
    <property type="nucleotide sequence ID" value="NZ_JAMOIL010000001.1"/>
</dbReference>
<keyword evidence="1 3" id="KW-0378">Hydrolase</keyword>
<evidence type="ECO:0000313" key="3">
    <source>
        <dbReference type="EMBL" id="MCM0619023.1"/>
    </source>
</evidence>
<dbReference type="AlphaFoldDB" id="A0A9X2D4E8"/>
<sequence length="266" mass="29240">MSAEQPALNVLRVGETGEDVVLLHGLFGQGRNFTQVAKALAPELRSTMVDLPNHGRSPWTQTLDYVDLADTVASWLRADLAERGVTRTHLVGHSMGGKVAMVLATRHPDLVDRLVVVDISPADSDGSSEFAHLLDSLSGLDLDALGSRGEADEALSGAIRDPRVRGFLLQNLRSRDGGFVWQANLRLLRENLDVIGGFPDLEPAFEGPVLWMAGEHSDYVRPEHAEEMRRLFPRTTTVTVKGAGHWVHSEQPETFVSVLRHFLLTD</sequence>
<evidence type="ECO:0000256" key="1">
    <source>
        <dbReference type="ARBA" id="ARBA00022801"/>
    </source>
</evidence>
<dbReference type="PANTHER" id="PTHR46118:SF4">
    <property type="entry name" value="PROTEIN ABHD11"/>
    <property type="match status" value="1"/>
</dbReference>
<accession>A0A9X2D4E8</accession>
<dbReference type="EMBL" id="JAMOIL010000001">
    <property type="protein sequence ID" value="MCM0619023.1"/>
    <property type="molecule type" value="Genomic_DNA"/>
</dbReference>
<evidence type="ECO:0000313" key="4">
    <source>
        <dbReference type="Proteomes" id="UP001139485"/>
    </source>
</evidence>
<dbReference type="PANTHER" id="PTHR46118">
    <property type="entry name" value="PROTEIN ABHD11"/>
    <property type="match status" value="1"/>
</dbReference>
<gene>
    <name evidence="3" type="ORF">M8330_01785</name>
</gene>
<dbReference type="Gene3D" id="3.40.50.1820">
    <property type="entry name" value="alpha/beta hydrolase"/>
    <property type="match status" value="1"/>
</dbReference>
<name>A0A9X2D4E8_9ACTN</name>
<dbReference type="SUPFAM" id="SSF53474">
    <property type="entry name" value="alpha/beta-Hydrolases"/>
    <property type="match status" value="1"/>
</dbReference>